<name>A0A382FLS9_9ZZZZ</name>
<accession>A0A382FLS9</accession>
<reference evidence="2" key="1">
    <citation type="submission" date="2018-05" db="EMBL/GenBank/DDBJ databases">
        <authorList>
            <person name="Lanie J.A."/>
            <person name="Ng W.-L."/>
            <person name="Kazmierczak K.M."/>
            <person name="Andrzejewski T.M."/>
            <person name="Davidsen T.M."/>
            <person name="Wayne K.J."/>
            <person name="Tettelin H."/>
            <person name="Glass J.I."/>
            <person name="Rusch D."/>
            <person name="Podicherti R."/>
            <person name="Tsui H.-C.T."/>
            <person name="Winkler M.E."/>
        </authorList>
    </citation>
    <scope>NUCLEOTIDE SEQUENCE</scope>
</reference>
<keyword evidence="1" id="KW-0812">Transmembrane</keyword>
<protein>
    <submittedName>
        <fullName evidence="2">Uncharacterized protein</fullName>
    </submittedName>
</protein>
<dbReference type="AlphaFoldDB" id="A0A382FLS9"/>
<gene>
    <name evidence="2" type="ORF">METZ01_LOCUS216158</name>
</gene>
<organism evidence="2">
    <name type="scientific">marine metagenome</name>
    <dbReference type="NCBI Taxonomy" id="408172"/>
    <lineage>
        <taxon>unclassified sequences</taxon>
        <taxon>metagenomes</taxon>
        <taxon>ecological metagenomes</taxon>
    </lineage>
</organism>
<feature type="transmembrane region" description="Helical" evidence="1">
    <location>
        <begin position="91"/>
        <end position="117"/>
    </location>
</feature>
<feature type="transmembrane region" description="Helical" evidence="1">
    <location>
        <begin position="12"/>
        <end position="30"/>
    </location>
</feature>
<evidence type="ECO:0000256" key="1">
    <source>
        <dbReference type="SAM" id="Phobius"/>
    </source>
</evidence>
<keyword evidence="1" id="KW-0472">Membrane</keyword>
<feature type="transmembrane region" description="Helical" evidence="1">
    <location>
        <begin position="129"/>
        <end position="146"/>
    </location>
</feature>
<keyword evidence="1" id="KW-1133">Transmembrane helix</keyword>
<dbReference type="EMBL" id="UINC01050398">
    <property type="protein sequence ID" value="SVB63304.1"/>
    <property type="molecule type" value="Genomic_DNA"/>
</dbReference>
<sequence length="195" mass="22994">MNIVKYLNYKISFYKILLLFWGLFWLLNGMDKFFNGTFVPNPNPYATKSIIYNMDGEQVYKIQPVEPYGWFGVNRDAKMVGYFKRINLPKWLAIFCLYTIATIESMLGFSLLLVLFLGKIHSDWNRLNMKMVIGIFFAFSIFDILFGDRMELWEHGTFLILATIHYIYFLFAMPGEAFDVLKEGLYNKTKEQLSK</sequence>
<evidence type="ECO:0000313" key="2">
    <source>
        <dbReference type="EMBL" id="SVB63304.1"/>
    </source>
</evidence>
<feature type="transmembrane region" description="Helical" evidence="1">
    <location>
        <begin position="152"/>
        <end position="172"/>
    </location>
</feature>
<proteinExistence type="predicted"/>